<feature type="domain" description="DSBA-like thioredoxin" evidence="1">
    <location>
        <begin position="12"/>
        <end position="183"/>
    </location>
</feature>
<dbReference type="PANTHER" id="PTHR13887">
    <property type="entry name" value="GLUTATHIONE S-TRANSFERASE KAPPA"/>
    <property type="match status" value="1"/>
</dbReference>
<organism evidence="2">
    <name type="scientific">uncultured Gemmatimonadota bacterium</name>
    <dbReference type="NCBI Taxonomy" id="203437"/>
    <lineage>
        <taxon>Bacteria</taxon>
        <taxon>Pseudomonadati</taxon>
        <taxon>Gemmatimonadota</taxon>
        <taxon>environmental samples</taxon>
    </lineage>
</organism>
<dbReference type="EMBL" id="CADCTV010000379">
    <property type="protein sequence ID" value="CAA9323672.1"/>
    <property type="molecule type" value="Genomic_DNA"/>
</dbReference>
<dbReference type="Pfam" id="PF01323">
    <property type="entry name" value="DSBA"/>
    <property type="match status" value="1"/>
</dbReference>
<dbReference type="AlphaFoldDB" id="A0A6J4L6N5"/>
<dbReference type="Gene3D" id="3.40.30.10">
    <property type="entry name" value="Glutaredoxin"/>
    <property type="match status" value="1"/>
</dbReference>
<dbReference type="SUPFAM" id="SSF52833">
    <property type="entry name" value="Thioredoxin-like"/>
    <property type="match status" value="1"/>
</dbReference>
<protein>
    <recommendedName>
        <fullName evidence="1">DSBA-like thioredoxin domain-containing protein</fullName>
    </recommendedName>
</protein>
<evidence type="ECO:0000259" key="1">
    <source>
        <dbReference type="Pfam" id="PF01323"/>
    </source>
</evidence>
<gene>
    <name evidence="2" type="ORF">AVDCRST_MAG89-1775</name>
</gene>
<sequence length="208" mass="21724">FESALEAFPGAGEVEVVYRPYQLDPAAPARARPLMDALKEKFGPGAASMAGNVAAAARGEGITMDFERALAANTLAAHRLLRLAEHEYGAPVQHALAEQLFEAYFARGADIGDPALLTGLAAAAGMDAERVRGYLASDEGLAEVKGEIRDARQLGITAVPTFVFEGRYGVQGAQPASAFLQAFEAVARESASAPQPRADGCEDGSCTV</sequence>
<feature type="non-terminal residue" evidence="2">
    <location>
        <position position="1"/>
    </location>
</feature>
<name>A0A6J4L6N5_9BACT</name>
<reference evidence="2" key="1">
    <citation type="submission" date="2020-02" db="EMBL/GenBank/DDBJ databases">
        <authorList>
            <person name="Meier V. D."/>
        </authorList>
    </citation>
    <scope>NUCLEOTIDE SEQUENCE</scope>
    <source>
        <strain evidence="2">AVDCRST_MAG89</strain>
    </source>
</reference>
<dbReference type="CDD" id="cd03024">
    <property type="entry name" value="DsbA_FrnE"/>
    <property type="match status" value="1"/>
</dbReference>
<proteinExistence type="predicted"/>
<dbReference type="PANTHER" id="PTHR13887:SF41">
    <property type="entry name" value="THIOREDOXIN SUPERFAMILY PROTEIN"/>
    <property type="match status" value="1"/>
</dbReference>
<dbReference type="InterPro" id="IPR001853">
    <property type="entry name" value="DSBA-like_thioredoxin_dom"/>
</dbReference>
<evidence type="ECO:0000313" key="2">
    <source>
        <dbReference type="EMBL" id="CAA9323672.1"/>
    </source>
</evidence>
<dbReference type="GO" id="GO:0016491">
    <property type="term" value="F:oxidoreductase activity"/>
    <property type="evidence" value="ECO:0007669"/>
    <property type="project" value="InterPro"/>
</dbReference>
<dbReference type="InterPro" id="IPR036249">
    <property type="entry name" value="Thioredoxin-like_sf"/>
</dbReference>
<accession>A0A6J4L6N5</accession>